<feature type="domain" description="Phospholipase/carboxylesterase/thioesterase" evidence="2">
    <location>
        <begin position="13"/>
        <end position="169"/>
    </location>
</feature>
<comment type="caution">
    <text evidence="3">The sequence shown here is derived from an EMBL/GenBank/DDBJ whole genome shotgun (WGS) entry which is preliminary data.</text>
</comment>
<dbReference type="Gene3D" id="3.40.50.1820">
    <property type="entry name" value="alpha/beta hydrolase"/>
    <property type="match status" value="1"/>
</dbReference>
<dbReference type="EMBL" id="JAFEKC020000013">
    <property type="protein sequence ID" value="KAK0511697.1"/>
    <property type="molecule type" value="Genomic_DNA"/>
</dbReference>
<gene>
    <name evidence="3" type="ORF">JMJ35_006270</name>
</gene>
<evidence type="ECO:0000313" key="4">
    <source>
        <dbReference type="Proteomes" id="UP001166286"/>
    </source>
</evidence>
<accession>A0AA39QYP8</accession>
<dbReference type="Pfam" id="PF02230">
    <property type="entry name" value="Abhydrolase_2"/>
    <property type="match status" value="1"/>
</dbReference>
<reference evidence="3" key="1">
    <citation type="submission" date="2023-03" db="EMBL/GenBank/DDBJ databases">
        <title>Complete genome of Cladonia borealis.</title>
        <authorList>
            <person name="Park H."/>
        </authorList>
    </citation>
    <scope>NUCLEOTIDE SEQUENCE</scope>
    <source>
        <strain evidence="3">ANT050790</strain>
    </source>
</reference>
<proteinExistence type="inferred from homology"/>
<dbReference type="InterPro" id="IPR029058">
    <property type="entry name" value="AB_hydrolase_fold"/>
</dbReference>
<dbReference type="InterPro" id="IPR003140">
    <property type="entry name" value="PLipase/COase/thioEstase"/>
</dbReference>
<sequence length="291" mass="32070">MTNEKPLFPPVYIHEPTPEHTHTAIMLHGRASSGIEFSDDLFSSKLSGANENLPSRFPGWRWVFPSSRILWSSTFQEEMPAWFDAYSLTDITAEQDLQLDGIRESVEHLIGILDEEIGLLGGVGENLVLAGISQGAAVGLWTLLCRSRSTSKIGGFVGASCWLPLAEDVEIFLGEKPRAAEKTSDATVETSEALKFVESTMATTKTSFIDYHSVNSLQSTPVLLGHGVDDAYVDVELGKQARDILTKIGLVVQWREYTGAEEEGHWFKEPEQLNDIAEFLDAVGEPEKVSL</sequence>
<dbReference type="SUPFAM" id="SSF53474">
    <property type="entry name" value="alpha/beta-Hydrolases"/>
    <property type="match status" value="1"/>
</dbReference>
<evidence type="ECO:0000313" key="3">
    <source>
        <dbReference type="EMBL" id="KAK0511697.1"/>
    </source>
</evidence>
<evidence type="ECO:0000259" key="2">
    <source>
        <dbReference type="Pfam" id="PF02230"/>
    </source>
</evidence>
<dbReference type="Proteomes" id="UP001166286">
    <property type="component" value="Unassembled WGS sequence"/>
</dbReference>
<comment type="similarity">
    <text evidence="1">Belongs to the AB hydrolase superfamily. AB hydrolase 2 family.</text>
</comment>
<keyword evidence="4" id="KW-1185">Reference proteome</keyword>
<dbReference type="GO" id="GO:0008474">
    <property type="term" value="F:palmitoyl-(protein) hydrolase activity"/>
    <property type="evidence" value="ECO:0007669"/>
    <property type="project" value="TreeGrafter"/>
</dbReference>
<dbReference type="InterPro" id="IPR050565">
    <property type="entry name" value="LYPA1-2/EST-like"/>
</dbReference>
<dbReference type="PANTHER" id="PTHR10655:SF63">
    <property type="entry name" value="PHOSPHOLIPASE_CARBOXYLESTERASE_THIOESTERASE DOMAIN-CONTAINING PROTEIN"/>
    <property type="match status" value="1"/>
</dbReference>
<dbReference type="AlphaFoldDB" id="A0AA39QYP8"/>
<name>A0AA39QYP8_9LECA</name>
<dbReference type="GO" id="GO:0052689">
    <property type="term" value="F:carboxylic ester hydrolase activity"/>
    <property type="evidence" value="ECO:0007669"/>
    <property type="project" value="TreeGrafter"/>
</dbReference>
<dbReference type="GO" id="GO:0005737">
    <property type="term" value="C:cytoplasm"/>
    <property type="evidence" value="ECO:0007669"/>
    <property type="project" value="TreeGrafter"/>
</dbReference>
<organism evidence="3 4">
    <name type="scientific">Cladonia borealis</name>
    <dbReference type="NCBI Taxonomy" id="184061"/>
    <lineage>
        <taxon>Eukaryota</taxon>
        <taxon>Fungi</taxon>
        <taxon>Dikarya</taxon>
        <taxon>Ascomycota</taxon>
        <taxon>Pezizomycotina</taxon>
        <taxon>Lecanoromycetes</taxon>
        <taxon>OSLEUM clade</taxon>
        <taxon>Lecanoromycetidae</taxon>
        <taxon>Lecanorales</taxon>
        <taxon>Lecanorineae</taxon>
        <taxon>Cladoniaceae</taxon>
        <taxon>Cladonia</taxon>
    </lineage>
</organism>
<dbReference type="PANTHER" id="PTHR10655">
    <property type="entry name" value="LYSOPHOSPHOLIPASE-RELATED"/>
    <property type="match status" value="1"/>
</dbReference>
<protein>
    <recommendedName>
        <fullName evidence="2">Phospholipase/carboxylesterase/thioesterase domain-containing protein</fullName>
    </recommendedName>
</protein>
<evidence type="ECO:0000256" key="1">
    <source>
        <dbReference type="ARBA" id="ARBA00006499"/>
    </source>
</evidence>